<feature type="domain" description="Splicing factor Cactin C-terminal" evidence="1">
    <location>
        <begin position="72"/>
        <end position="191"/>
    </location>
</feature>
<dbReference type="GO" id="GO:0005681">
    <property type="term" value="C:spliceosomal complex"/>
    <property type="evidence" value="ECO:0007669"/>
    <property type="project" value="TreeGrafter"/>
</dbReference>
<sequence length="191" mass="23265">MNDAERCFAFESLTEDFKKKDNLNNLFKEDKKMYDIFVQKEKKKKIKDEIIMKDIPHHILKTATLLKDTLFVARKPLYFNRIKTSFDWNKYNKTHYDYENTPPKYICGYKFNIFYTNLINKNHKPTWKLYPSKDDDTKVIIIFHGGIPYLDIAFKIINAEWSLDKNKGFRNIFDRGILQLYFNFKKKRYRR</sequence>
<evidence type="ECO:0000313" key="2">
    <source>
        <dbReference type="EMBL" id="KOB89225.1"/>
    </source>
</evidence>
<dbReference type="GO" id="GO:0045292">
    <property type="term" value="P:mRNA cis splicing, via spliceosome"/>
    <property type="evidence" value="ECO:0007669"/>
    <property type="project" value="TreeGrafter"/>
</dbReference>
<dbReference type="KEGG" id="pfd:PFDG_04773"/>
<dbReference type="EMBL" id="GG702043">
    <property type="protein sequence ID" value="KOB89225.1"/>
    <property type="molecule type" value="Genomic_DNA"/>
</dbReference>
<reference evidence="3" key="2">
    <citation type="submission" date="2006-09" db="EMBL/GenBank/DDBJ databases">
        <title>The genome sequence of Plasmodium falciparum Dd2.</title>
        <authorList>
            <consortium name="The Broad Institute Genome Sequencing Platform"/>
            <person name="Birren B."/>
            <person name="Lander E."/>
            <person name="Galagan J."/>
            <person name="Nusbaum C."/>
            <person name="Devon K."/>
            <person name="Henn M."/>
            <person name="Jaffe D."/>
            <person name="Butler J."/>
            <person name="Alvarez P."/>
            <person name="Gnerre S."/>
            <person name="Grabherr M."/>
            <person name="Kleber M."/>
            <person name="Mauceli E."/>
            <person name="Brockman W."/>
            <person name="MacCallum I.A."/>
            <person name="Rounsley S."/>
            <person name="Young S."/>
            <person name="LaButti K."/>
            <person name="Pushparaj V."/>
            <person name="DeCaprio D."/>
            <person name="Crawford M."/>
            <person name="Koehrsen M."/>
            <person name="Engels R."/>
            <person name="Montgomery P."/>
            <person name="Pearson M."/>
            <person name="Howarth C."/>
            <person name="Larson L."/>
            <person name="Luoma S."/>
            <person name="White J."/>
            <person name="Kodira C."/>
            <person name="Zeng Q."/>
            <person name="O'Leary S."/>
            <person name="Yandava C."/>
            <person name="Alvarado L."/>
            <person name="Wirth D."/>
            <person name="Volkman S."/>
            <person name="Hartl D."/>
        </authorList>
    </citation>
    <scope>NUCLEOTIDE SEQUENCE [LARGE SCALE GENOMIC DNA]</scope>
</reference>
<accession>A0A0L7M9F3</accession>
<dbReference type="Pfam" id="PF09732">
    <property type="entry name" value="CactinC_cactus"/>
    <property type="match status" value="1"/>
</dbReference>
<evidence type="ECO:0000259" key="1">
    <source>
        <dbReference type="Pfam" id="PF09732"/>
    </source>
</evidence>
<dbReference type="Proteomes" id="UP000054282">
    <property type="component" value="Unassembled WGS sequence"/>
</dbReference>
<dbReference type="PANTHER" id="PTHR21737">
    <property type="entry name" value="POLYGLUTAMINE BINDING PROTEIN 1/MARVEL MEMBRANE-ASSOCIATING DOMAIN CONTAINING 3"/>
    <property type="match status" value="1"/>
</dbReference>
<name>A0A0L7M9F3_PLAF4</name>
<organism evidence="2 3">
    <name type="scientific">Plasmodium falciparum (isolate Dd2)</name>
    <dbReference type="NCBI Taxonomy" id="57267"/>
    <lineage>
        <taxon>Eukaryota</taxon>
        <taxon>Sar</taxon>
        <taxon>Alveolata</taxon>
        <taxon>Apicomplexa</taxon>
        <taxon>Aconoidasida</taxon>
        <taxon>Haemosporida</taxon>
        <taxon>Plasmodiidae</taxon>
        <taxon>Plasmodium</taxon>
        <taxon>Plasmodium (Laverania)</taxon>
    </lineage>
</organism>
<dbReference type="GO" id="GO:0005737">
    <property type="term" value="C:cytoplasm"/>
    <property type="evidence" value="ECO:0007669"/>
    <property type="project" value="TreeGrafter"/>
</dbReference>
<dbReference type="PANTHER" id="PTHR21737:SF4">
    <property type="entry name" value="SPLICING FACTOR CACTIN"/>
    <property type="match status" value="1"/>
</dbReference>
<dbReference type="InterPro" id="IPR019134">
    <property type="entry name" value="Cactin_C"/>
</dbReference>
<dbReference type="SMART" id="SM01050">
    <property type="entry name" value="CactinC_cactus"/>
    <property type="match status" value="1"/>
</dbReference>
<protein>
    <recommendedName>
        <fullName evidence="1">Splicing factor Cactin C-terminal domain-containing protein</fullName>
    </recommendedName>
</protein>
<gene>
    <name evidence="2" type="ORF">PFDG_04773</name>
</gene>
<evidence type="ECO:0000313" key="3">
    <source>
        <dbReference type="Proteomes" id="UP000054282"/>
    </source>
</evidence>
<proteinExistence type="predicted"/>
<dbReference type="OrthoDB" id="265955at2759"/>
<reference evidence="3" key="1">
    <citation type="submission" date="2006-09" db="EMBL/GenBank/DDBJ databases">
        <title>Annotation of Plasmodium falciparum Dd2.</title>
        <authorList>
            <consortium name="The Broad Institute Genome Sequencing Platform"/>
            <person name="Volkman S.K."/>
            <person name="Neafsey D.E."/>
            <person name="Dash A.P."/>
            <person name="Chitnis C.E."/>
            <person name="Hartl D.L."/>
            <person name="Young S.K."/>
            <person name="Zeng Q."/>
            <person name="Koehrsen M."/>
            <person name="Alvarado L."/>
            <person name="Berlin A."/>
            <person name="Borenstein D."/>
            <person name="Chapman S.B."/>
            <person name="Chen Z."/>
            <person name="Engels R."/>
            <person name="Freedman E."/>
            <person name="Gellesch M."/>
            <person name="Goldberg J."/>
            <person name="Griggs A."/>
            <person name="Gujja S."/>
            <person name="Heilman E.R."/>
            <person name="Heiman D.I."/>
            <person name="Howarth C."/>
            <person name="Jen D."/>
            <person name="Larson L."/>
            <person name="Mehta T."/>
            <person name="Neiman D."/>
            <person name="Park D."/>
            <person name="Pearson M."/>
            <person name="Roberts A."/>
            <person name="Saif S."/>
            <person name="Shea T."/>
            <person name="Shenoy N."/>
            <person name="Sisk P."/>
            <person name="Stolte C."/>
            <person name="Sykes S."/>
            <person name="Walk T."/>
            <person name="White J."/>
            <person name="Yandava C."/>
            <person name="Haas B."/>
            <person name="Henn M.R."/>
            <person name="Nusbaum C."/>
            <person name="Birren B."/>
        </authorList>
    </citation>
    <scope>NUCLEOTIDE SEQUENCE [LARGE SCALE GENOMIC DNA]</scope>
</reference>
<dbReference type="AlphaFoldDB" id="A0A0L7M9F3"/>